<feature type="domain" description="CCHC-type" evidence="3">
    <location>
        <begin position="234"/>
        <end position="247"/>
    </location>
</feature>
<name>N1Q3L9_DOTSN</name>
<feature type="region of interest" description="Disordered" evidence="2">
    <location>
        <begin position="1"/>
        <end position="21"/>
    </location>
</feature>
<keyword evidence="5" id="KW-1185">Reference proteome</keyword>
<keyword evidence="1" id="KW-0863">Zinc-finger</keyword>
<keyword evidence="1" id="KW-0862">Zinc</keyword>
<feature type="region of interest" description="Disordered" evidence="2">
    <location>
        <begin position="112"/>
        <end position="143"/>
    </location>
</feature>
<proteinExistence type="predicted"/>
<evidence type="ECO:0000256" key="2">
    <source>
        <dbReference type="SAM" id="MobiDB-lite"/>
    </source>
</evidence>
<keyword evidence="1" id="KW-0479">Metal-binding</keyword>
<organism evidence="4 5">
    <name type="scientific">Dothistroma septosporum (strain NZE10 / CBS 128990)</name>
    <name type="common">Red band needle blight fungus</name>
    <name type="synonym">Mycosphaerella pini</name>
    <dbReference type="NCBI Taxonomy" id="675120"/>
    <lineage>
        <taxon>Eukaryota</taxon>
        <taxon>Fungi</taxon>
        <taxon>Dikarya</taxon>
        <taxon>Ascomycota</taxon>
        <taxon>Pezizomycotina</taxon>
        <taxon>Dothideomycetes</taxon>
        <taxon>Dothideomycetidae</taxon>
        <taxon>Mycosphaerellales</taxon>
        <taxon>Mycosphaerellaceae</taxon>
        <taxon>Dothistroma</taxon>
    </lineage>
</organism>
<reference evidence="4 5" key="2">
    <citation type="journal article" date="2012" name="PLoS Pathog.">
        <title>Diverse lifestyles and strategies of plant pathogenesis encoded in the genomes of eighteen Dothideomycetes fungi.</title>
        <authorList>
            <person name="Ohm R.A."/>
            <person name="Feau N."/>
            <person name="Henrissat B."/>
            <person name="Schoch C.L."/>
            <person name="Horwitz B.A."/>
            <person name="Barry K.W."/>
            <person name="Condon B.J."/>
            <person name="Copeland A.C."/>
            <person name="Dhillon B."/>
            <person name="Glaser F."/>
            <person name="Hesse C.N."/>
            <person name="Kosti I."/>
            <person name="LaButti K."/>
            <person name="Lindquist E.A."/>
            <person name="Lucas S."/>
            <person name="Salamov A.A."/>
            <person name="Bradshaw R.E."/>
            <person name="Ciuffetti L."/>
            <person name="Hamelin R.C."/>
            <person name="Kema G.H.J."/>
            <person name="Lawrence C."/>
            <person name="Scott J.A."/>
            <person name="Spatafora J.W."/>
            <person name="Turgeon B.G."/>
            <person name="de Wit P.J.G.M."/>
            <person name="Zhong S."/>
            <person name="Goodwin S.B."/>
            <person name="Grigoriev I.V."/>
        </authorList>
    </citation>
    <scope>NUCLEOTIDE SEQUENCE [LARGE SCALE GENOMIC DNA]</scope>
    <source>
        <strain evidence="5">NZE10 / CBS 128990</strain>
    </source>
</reference>
<evidence type="ECO:0000313" key="4">
    <source>
        <dbReference type="EMBL" id="EME50282.1"/>
    </source>
</evidence>
<dbReference type="PROSITE" id="PS50158">
    <property type="entry name" value="ZF_CCHC"/>
    <property type="match status" value="1"/>
</dbReference>
<dbReference type="GO" id="GO:0008270">
    <property type="term" value="F:zinc ion binding"/>
    <property type="evidence" value="ECO:0007669"/>
    <property type="project" value="UniProtKB-KW"/>
</dbReference>
<dbReference type="GO" id="GO:0003676">
    <property type="term" value="F:nucleic acid binding"/>
    <property type="evidence" value="ECO:0007669"/>
    <property type="project" value="InterPro"/>
</dbReference>
<dbReference type="AlphaFoldDB" id="N1Q3L9"/>
<feature type="region of interest" description="Disordered" evidence="2">
    <location>
        <begin position="162"/>
        <end position="197"/>
    </location>
</feature>
<accession>N1Q3L9</accession>
<evidence type="ECO:0000256" key="1">
    <source>
        <dbReference type="PROSITE-ProRule" id="PRU00047"/>
    </source>
</evidence>
<dbReference type="InterPro" id="IPR001878">
    <property type="entry name" value="Znf_CCHC"/>
</dbReference>
<evidence type="ECO:0000313" key="5">
    <source>
        <dbReference type="Proteomes" id="UP000016933"/>
    </source>
</evidence>
<feature type="compositionally biased region" description="Basic and acidic residues" evidence="2">
    <location>
        <begin position="112"/>
        <end position="123"/>
    </location>
</feature>
<reference evidence="5" key="1">
    <citation type="journal article" date="2012" name="PLoS Genet.">
        <title>The genomes of the fungal plant pathogens Cladosporium fulvum and Dothistroma septosporum reveal adaptation to different hosts and lifestyles but also signatures of common ancestry.</title>
        <authorList>
            <person name="de Wit P.J.G.M."/>
            <person name="van der Burgt A."/>
            <person name="Oekmen B."/>
            <person name="Stergiopoulos I."/>
            <person name="Abd-Elsalam K.A."/>
            <person name="Aerts A.L."/>
            <person name="Bahkali A.H."/>
            <person name="Beenen H.G."/>
            <person name="Chettri P."/>
            <person name="Cox M.P."/>
            <person name="Datema E."/>
            <person name="de Vries R.P."/>
            <person name="Dhillon B."/>
            <person name="Ganley A.R."/>
            <person name="Griffiths S.A."/>
            <person name="Guo Y."/>
            <person name="Hamelin R.C."/>
            <person name="Henrissat B."/>
            <person name="Kabir M.S."/>
            <person name="Jashni M.K."/>
            <person name="Kema G."/>
            <person name="Klaubauf S."/>
            <person name="Lapidus A."/>
            <person name="Levasseur A."/>
            <person name="Lindquist E."/>
            <person name="Mehrabi R."/>
            <person name="Ohm R.A."/>
            <person name="Owen T.J."/>
            <person name="Salamov A."/>
            <person name="Schwelm A."/>
            <person name="Schijlen E."/>
            <person name="Sun H."/>
            <person name="van den Burg H.A."/>
            <person name="van Ham R.C.H.J."/>
            <person name="Zhang S."/>
            <person name="Goodwin S.B."/>
            <person name="Grigoriev I.V."/>
            <person name="Collemare J."/>
            <person name="Bradshaw R.E."/>
        </authorList>
    </citation>
    <scope>NUCLEOTIDE SEQUENCE [LARGE SCALE GENOMIC DNA]</scope>
    <source>
        <strain evidence="5">NZE10 / CBS 128990</strain>
    </source>
</reference>
<evidence type="ECO:0000259" key="3">
    <source>
        <dbReference type="PROSITE" id="PS50158"/>
    </source>
</evidence>
<dbReference type="HOGENOM" id="CLU_1077783_0_0_1"/>
<dbReference type="EMBL" id="KB446535">
    <property type="protein sequence ID" value="EME50282.1"/>
    <property type="molecule type" value="Genomic_DNA"/>
</dbReference>
<sequence length="258" mass="28342">MDAGSVFEPGEAGDALTSNVTTDSARITNLEQRVSALELRDSTVEKDAPDSLIQHLESLGTSILDLGLSHPSYQKMATSFLAIVNEYGKSDDADPWSALGVIKFKLEEQQKRPEFNHSKHESESFDGWAATPAPTSSRGWEGSPLQTARAADSFVFSDFSDKNGQAYGGRGGPTTKRQTNGWGASPSPTLPASAKQHKSDLPRDYCFDVRDFNVKSEYGPDLCRPRQTRRRTYCFLCGFSGHNEKDCHLEASKRTPSN</sequence>
<dbReference type="Proteomes" id="UP000016933">
    <property type="component" value="Unassembled WGS sequence"/>
</dbReference>
<gene>
    <name evidence="4" type="ORF">DOTSEDRAFT_68974</name>
</gene>
<protein>
    <recommendedName>
        <fullName evidence="3">CCHC-type domain-containing protein</fullName>
    </recommendedName>
</protein>